<dbReference type="AlphaFoldDB" id="A0A975IZR3"/>
<evidence type="ECO:0000256" key="8">
    <source>
        <dbReference type="ARBA" id="ARBA00029924"/>
    </source>
</evidence>
<evidence type="ECO:0000256" key="11">
    <source>
        <dbReference type="HAMAP-Rule" id="MF_00366"/>
    </source>
</evidence>
<dbReference type="Proteomes" id="UP000676169">
    <property type="component" value="Chromosome"/>
</dbReference>
<sequence>MKSDLVEKASEIVSDPLVLVNLVSQRVRQLNSGRSPLIPTRPSMGAADIALQEIIEGKIKLGEKKKEEAVAE</sequence>
<comment type="subunit">
    <text evidence="11">The RNAP catalytic core consists of 2 alpha, 1 beta, 1 beta' and 1 omega subunit. When a sigma factor is associated with the core the holoenzyme is formed, which can initiate transcription.</text>
</comment>
<dbReference type="GO" id="GO:0000428">
    <property type="term" value="C:DNA-directed RNA polymerase complex"/>
    <property type="evidence" value="ECO:0007669"/>
    <property type="project" value="UniProtKB-KW"/>
</dbReference>
<keyword evidence="13" id="KW-1185">Reference proteome</keyword>
<dbReference type="GO" id="GO:0006351">
    <property type="term" value="P:DNA-templated transcription"/>
    <property type="evidence" value="ECO:0007669"/>
    <property type="project" value="UniProtKB-UniRule"/>
</dbReference>
<organism evidence="12 13">
    <name type="scientific">Luteolibacter ambystomatis</name>
    <dbReference type="NCBI Taxonomy" id="2824561"/>
    <lineage>
        <taxon>Bacteria</taxon>
        <taxon>Pseudomonadati</taxon>
        <taxon>Verrucomicrobiota</taxon>
        <taxon>Verrucomicrobiia</taxon>
        <taxon>Verrucomicrobiales</taxon>
        <taxon>Verrucomicrobiaceae</taxon>
        <taxon>Luteolibacter</taxon>
    </lineage>
</organism>
<comment type="catalytic activity">
    <reaction evidence="10 11">
        <text>RNA(n) + a ribonucleoside 5'-triphosphate = RNA(n+1) + diphosphate</text>
        <dbReference type="Rhea" id="RHEA:21248"/>
        <dbReference type="Rhea" id="RHEA-COMP:14527"/>
        <dbReference type="Rhea" id="RHEA-COMP:17342"/>
        <dbReference type="ChEBI" id="CHEBI:33019"/>
        <dbReference type="ChEBI" id="CHEBI:61557"/>
        <dbReference type="ChEBI" id="CHEBI:140395"/>
        <dbReference type="EC" id="2.7.7.6"/>
    </reaction>
</comment>
<dbReference type="Gene3D" id="3.90.940.10">
    <property type="match status" value="1"/>
</dbReference>
<evidence type="ECO:0000256" key="1">
    <source>
        <dbReference type="ARBA" id="ARBA00006711"/>
    </source>
</evidence>
<evidence type="ECO:0000256" key="5">
    <source>
        <dbReference type="ARBA" id="ARBA00022679"/>
    </source>
</evidence>
<dbReference type="Pfam" id="PF01192">
    <property type="entry name" value="RNA_pol_Rpb6"/>
    <property type="match status" value="1"/>
</dbReference>
<dbReference type="SUPFAM" id="SSF63562">
    <property type="entry name" value="RPB6/omega subunit-like"/>
    <property type="match status" value="1"/>
</dbReference>
<dbReference type="RefSeq" id="WP_211631407.1">
    <property type="nucleotide sequence ID" value="NZ_CP073100.1"/>
</dbReference>
<evidence type="ECO:0000256" key="2">
    <source>
        <dbReference type="ARBA" id="ARBA00012418"/>
    </source>
</evidence>
<comment type="function">
    <text evidence="11">Promotes RNA polymerase assembly. Latches the N- and C-terminal regions of the beta' subunit thereby facilitating its interaction with the beta and alpha subunits.</text>
</comment>
<comment type="similarity">
    <text evidence="1 11">Belongs to the RNA polymerase subunit omega family.</text>
</comment>
<dbReference type="InterPro" id="IPR003716">
    <property type="entry name" value="DNA-dir_RNA_pol_omega"/>
</dbReference>
<dbReference type="InterPro" id="IPR036161">
    <property type="entry name" value="RPB6/omega-like_sf"/>
</dbReference>
<keyword evidence="5 11" id="KW-0808">Transferase</keyword>
<gene>
    <name evidence="11" type="primary">rpoZ</name>
    <name evidence="12" type="ORF">KBB96_20735</name>
</gene>
<evidence type="ECO:0000256" key="10">
    <source>
        <dbReference type="ARBA" id="ARBA00048552"/>
    </source>
</evidence>
<evidence type="ECO:0000256" key="3">
    <source>
        <dbReference type="ARBA" id="ARBA00013725"/>
    </source>
</evidence>
<dbReference type="HAMAP" id="MF_00366">
    <property type="entry name" value="RNApol_bact_RpoZ"/>
    <property type="match status" value="1"/>
</dbReference>
<evidence type="ECO:0000256" key="4">
    <source>
        <dbReference type="ARBA" id="ARBA00022478"/>
    </source>
</evidence>
<dbReference type="GO" id="GO:0003899">
    <property type="term" value="F:DNA-directed RNA polymerase activity"/>
    <property type="evidence" value="ECO:0007669"/>
    <property type="project" value="UniProtKB-UniRule"/>
</dbReference>
<evidence type="ECO:0000313" key="13">
    <source>
        <dbReference type="Proteomes" id="UP000676169"/>
    </source>
</evidence>
<evidence type="ECO:0000256" key="9">
    <source>
        <dbReference type="ARBA" id="ARBA00030998"/>
    </source>
</evidence>
<dbReference type="EC" id="2.7.7.6" evidence="2 11"/>
<dbReference type="NCBIfam" id="NF001579">
    <property type="entry name" value="PRK00392.6-2"/>
    <property type="match status" value="1"/>
</dbReference>
<keyword evidence="6 11" id="KW-0548">Nucleotidyltransferase</keyword>
<keyword evidence="4 11" id="KW-0240">DNA-directed RNA polymerase</keyword>
<name>A0A975IZR3_9BACT</name>
<proteinExistence type="inferred from homology"/>
<evidence type="ECO:0000256" key="6">
    <source>
        <dbReference type="ARBA" id="ARBA00022695"/>
    </source>
</evidence>
<evidence type="ECO:0000256" key="7">
    <source>
        <dbReference type="ARBA" id="ARBA00023163"/>
    </source>
</evidence>
<dbReference type="InterPro" id="IPR006110">
    <property type="entry name" value="Pol_omega/Rpo6/RPB6"/>
</dbReference>
<dbReference type="SMART" id="SM01409">
    <property type="entry name" value="RNA_pol_Rpb6"/>
    <property type="match status" value="1"/>
</dbReference>
<dbReference type="EMBL" id="CP073100">
    <property type="protein sequence ID" value="QUE51268.1"/>
    <property type="molecule type" value="Genomic_DNA"/>
</dbReference>
<protein>
    <recommendedName>
        <fullName evidence="3 11">DNA-directed RNA polymerase subunit omega</fullName>
        <shortName evidence="11">RNAP omega subunit</shortName>
        <ecNumber evidence="2 11">2.7.7.6</ecNumber>
    </recommendedName>
    <alternativeName>
        <fullName evidence="9 11">RNA polymerase omega subunit</fullName>
    </alternativeName>
    <alternativeName>
        <fullName evidence="8 11">Transcriptase subunit omega</fullName>
    </alternativeName>
</protein>
<keyword evidence="7 11" id="KW-0804">Transcription</keyword>
<dbReference type="GO" id="GO:0003677">
    <property type="term" value="F:DNA binding"/>
    <property type="evidence" value="ECO:0007669"/>
    <property type="project" value="UniProtKB-UniRule"/>
</dbReference>
<reference evidence="12" key="1">
    <citation type="submission" date="2021-04" db="EMBL/GenBank/DDBJ databases">
        <title>Luteolibacter sp. 32A isolated from the skin of an Anderson's salamander (Ambystoma andersonii).</title>
        <authorList>
            <person name="Spergser J."/>
            <person name="Busse H.-J."/>
        </authorList>
    </citation>
    <scope>NUCLEOTIDE SEQUENCE</scope>
    <source>
        <strain evidence="12">32A</strain>
    </source>
</reference>
<dbReference type="KEGG" id="lamb:KBB96_20735"/>
<accession>A0A975IZR3</accession>
<evidence type="ECO:0000313" key="12">
    <source>
        <dbReference type="EMBL" id="QUE51268.1"/>
    </source>
</evidence>